<evidence type="ECO:0000256" key="2">
    <source>
        <dbReference type="SAM" id="SignalP"/>
    </source>
</evidence>
<gene>
    <name evidence="3" type="ORF">CSSPTR1EN2_LOCUS3885</name>
</gene>
<feature type="signal peptide" evidence="2">
    <location>
        <begin position="1"/>
        <end position="15"/>
    </location>
</feature>
<accession>A0ABP0TIA1</accession>
<feature type="region of interest" description="Disordered" evidence="1">
    <location>
        <begin position="47"/>
        <end position="78"/>
    </location>
</feature>
<keyword evidence="4" id="KW-1185">Reference proteome</keyword>
<evidence type="ECO:0000313" key="4">
    <source>
        <dbReference type="Proteomes" id="UP001497512"/>
    </source>
</evidence>
<protein>
    <submittedName>
        <fullName evidence="3">Uncharacterized protein</fullName>
    </submittedName>
</protein>
<proteinExistence type="predicted"/>
<dbReference type="PANTHER" id="PTHR35135">
    <property type="entry name" value="OS05G0517800 PROTEIN"/>
    <property type="match status" value="1"/>
</dbReference>
<dbReference type="PANTHER" id="PTHR35135:SF3">
    <property type="entry name" value="OS05G0517800 PROTEIN"/>
    <property type="match status" value="1"/>
</dbReference>
<sequence>MALSNFLLSVVVVGAGYMLLQSDVRRSAVTLRSNLKHIKRWLEQETPSSEVGRAGQVKPKEVESGASRKAAAKEEIKH</sequence>
<dbReference type="EMBL" id="OZ019903">
    <property type="protein sequence ID" value="CAK9197259.1"/>
    <property type="molecule type" value="Genomic_DNA"/>
</dbReference>
<organism evidence="3 4">
    <name type="scientific">Sphagnum troendelagicum</name>
    <dbReference type="NCBI Taxonomy" id="128251"/>
    <lineage>
        <taxon>Eukaryota</taxon>
        <taxon>Viridiplantae</taxon>
        <taxon>Streptophyta</taxon>
        <taxon>Embryophyta</taxon>
        <taxon>Bryophyta</taxon>
        <taxon>Sphagnophytina</taxon>
        <taxon>Sphagnopsida</taxon>
        <taxon>Sphagnales</taxon>
        <taxon>Sphagnaceae</taxon>
        <taxon>Sphagnum</taxon>
    </lineage>
</organism>
<reference evidence="3" key="1">
    <citation type="submission" date="2024-02" db="EMBL/GenBank/DDBJ databases">
        <authorList>
            <consortium name="ELIXIR-Norway"/>
            <consortium name="Elixir Norway"/>
        </authorList>
    </citation>
    <scope>NUCLEOTIDE SEQUENCE</scope>
</reference>
<name>A0ABP0TIA1_9BRYO</name>
<feature type="chain" id="PRO_5047199984" evidence="2">
    <location>
        <begin position="16"/>
        <end position="78"/>
    </location>
</feature>
<dbReference type="Proteomes" id="UP001497512">
    <property type="component" value="Chromosome 11"/>
</dbReference>
<evidence type="ECO:0000313" key="3">
    <source>
        <dbReference type="EMBL" id="CAK9197259.1"/>
    </source>
</evidence>
<keyword evidence="2" id="KW-0732">Signal</keyword>
<evidence type="ECO:0000256" key="1">
    <source>
        <dbReference type="SAM" id="MobiDB-lite"/>
    </source>
</evidence>